<gene>
    <name evidence="3" type="ORF">GCM10022210_18540</name>
</gene>
<sequence length="228" mass="24004">MKTTVSYKKLFTGLALFIAVLAISSCKKNTIDPSGQFNIKVVNASATAGPQSFTLAGNVLVSGGLNYTDASAYINAPSGKNMVTEFKNAGTNSVYASGSLYTANGVNFTVYLAGSGSNARVKNFEDDLATPNNGQVKIKFIHLSDKAPNIITIKNSNGDEFSGSLVRNLATGYKYVAPGDLTIQVAGLTSKNSVGTFTFANLQAGKIYSLYLTDDANGNVVMNQVLHN</sequence>
<keyword evidence="4" id="KW-1185">Reference proteome</keyword>
<evidence type="ECO:0000313" key="3">
    <source>
        <dbReference type="EMBL" id="GAA3969753.1"/>
    </source>
</evidence>
<dbReference type="Proteomes" id="UP001500742">
    <property type="component" value="Unassembled WGS sequence"/>
</dbReference>
<name>A0ABP7PR79_9SPHI</name>
<organism evidence="3 4">
    <name type="scientific">Mucilaginibacter dorajii</name>
    <dbReference type="NCBI Taxonomy" id="692994"/>
    <lineage>
        <taxon>Bacteria</taxon>
        <taxon>Pseudomonadati</taxon>
        <taxon>Bacteroidota</taxon>
        <taxon>Sphingobacteriia</taxon>
        <taxon>Sphingobacteriales</taxon>
        <taxon>Sphingobacteriaceae</taxon>
        <taxon>Mucilaginibacter</taxon>
    </lineage>
</organism>
<keyword evidence="1" id="KW-0732">Signal</keyword>
<feature type="chain" id="PRO_5047476734" description="DUF4397 domain-containing protein" evidence="1">
    <location>
        <begin position="25"/>
        <end position="228"/>
    </location>
</feature>
<feature type="signal peptide" evidence="1">
    <location>
        <begin position="1"/>
        <end position="24"/>
    </location>
</feature>
<dbReference type="Pfam" id="PF14344">
    <property type="entry name" value="DUF4397"/>
    <property type="match status" value="1"/>
</dbReference>
<evidence type="ECO:0000256" key="1">
    <source>
        <dbReference type="SAM" id="SignalP"/>
    </source>
</evidence>
<dbReference type="InterPro" id="IPR025510">
    <property type="entry name" value="DUF4397"/>
</dbReference>
<protein>
    <recommendedName>
        <fullName evidence="2">DUF4397 domain-containing protein</fullName>
    </recommendedName>
</protein>
<feature type="domain" description="DUF4397" evidence="2">
    <location>
        <begin position="38"/>
        <end position="150"/>
    </location>
</feature>
<dbReference type="PROSITE" id="PS51257">
    <property type="entry name" value="PROKAR_LIPOPROTEIN"/>
    <property type="match status" value="1"/>
</dbReference>
<proteinExistence type="predicted"/>
<comment type="caution">
    <text evidence="3">The sequence shown here is derived from an EMBL/GenBank/DDBJ whole genome shotgun (WGS) entry which is preliminary data.</text>
</comment>
<evidence type="ECO:0000259" key="2">
    <source>
        <dbReference type="Pfam" id="PF14344"/>
    </source>
</evidence>
<accession>A0ABP7PR79</accession>
<evidence type="ECO:0000313" key="4">
    <source>
        <dbReference type="Proteomes" id="UP001500742"/>
    </source>
</evidence>
<reference evidence="4" key="1">
    <citation type="journal article" date="2019" name="Int. J. Syst. Evol. Microbiol.">
        <title>The Global Catalogue of Microorganisms (GCM) 10K type strain sequencing project: providing services to taxonomists for standard genome sequencing and annotation.</title>
        <authorList>
            <consortium name="The Broad Institute Genomics Platform"/>
            <consortium name="The Broad Institute Genome Sequencing Center for Infectious Disease"/>
            <person name="Wu L."/>
            <person name="Ma J."/>
        </authorList>
    </citation>
    <scope>NUCLEOTIDE SEQUENCE [LARGE SCALE GENOMIC DNA]</scope>
    <source>
        <strain evidence="4">JCM 16601</strain>
    </source>
</reference>
<dbReference type="EMBL" id="BAAAZC010000012">
    <property type="protein sequence ID" value="GAA3969753.1"/>
    <property type="molecule type" value="Genomic_DNA"/>
</dbReference>
<dbReference type="RefSeq" id="WP_259097113.1">
    <property type="nucleotide sequence ID" value="NZ_JANTYS010000032.1"/>
</dbReference>